<reference evidence="1" key="1">
    <citation type="submission" date="2022-12" db="EMBL/GenBank/DDBJ databases">
        <title>Genome Sequence of Lasiodiplodia mahajangana.</title>
        <authorList>
            <person name="Buettner E."/>
        </authorList>
    </citation>
    <scope>NUCLEOTIDE SEQUENCE</scope>
    <source>
        <strain evidence="1">VT137</strain>
    </source>
</reference>
<organism evidence="1 2">
    <name type="scientific">Lasiodiplodia mahajangana</name>
    <dbReference type="NCBI Taxonomy" id="1108764"/>
    <lineage>
        <taxon>Eukaryota</taxon>
        <taxon>Fungi</taxon>
        <taxon>Dikarya</taxon>
        <taxon>Ascomycota</taxon>
        <taxon>Pezizomycotina</taxon>
        <taxon>Dothideomycetes</taxon>
        <taxon>Dothideomycetes incertae sedis</taxon>
        <taxon>Botryosphaeriales</taxon>
        <taxon>Botryosphaeriaceae</taxon>
        <taxon>Lasiodiplodia</taxon>
    </lineage>
</organism>
<name>A0ACC2JSM2_9PEZI</name>
<accession>A0ACC2JSM2</accession>
<evidence type="ECO:0000313" key="2">
    <source>
        <dbReference type="Proteomes" id="UP001153332"/>
    </source>
</evidence>
<gene>
    <name evidence="1" type="ORF">O1611_g3121</name>
</gene>
<proteinExistence type="predicted"/>
<sequence length="239" mass="26782">MRRTLIVFEWRLIVGINAECLRNVNITVCFQAIGTRGVGPGQTISDWDPSPLAWAPNRTSRDHFSHVGITDTRNIPEHAAQADCQSSQTPWTKQTSGSTQVVKRIDYRYLTGTGTTINKNARKYNAVEWGFGESVQLKSGEQYEVQTAVLLRHEVHDKGKFNVTVVAEANVSRPRYTLDKSYRAVGLRPTDGLAAFDPKVLPGSSGDSEDDNIAGRPTARDWRNLDKLDLGLWFLEHWV</sequence>
<comment type="caution">
    <text evidence="1">The sequence shown here is derived from an EMBL/GenBank/DDBJ whole genome shotgun (WGS) entry which is preliminary data.</text>
</comment>
<evidence type="ECO:0000313" key="1">
    <source>
        <dbReference type="EMBL" id="KAJ8130506.1"/>
    </source>
</evidence>
<protein>
    <submittedName>
        <fullName evidence="1">Uncharacterized protein</fullName>
    </submittedName>
</protein>
<keyword evidence="2" id="KW-1185">Reference proteome</keyword>
<dbReference type="EMBL" id="JAPUUL010000484">
    <property type="protein sequence ID" value="KAJ8130506.1"/>
    <property type="molecule type" value="Genomic_DNA"/>
</dbReference>
<dbReference type="Proteomes" id="UP001153332">
    <property type="component" value="Unassembled WGS sequence"/>
</dbReference>